<dbReference type="STRING" id="229919.GCA_001050195_03626"/>
<dbReference type="Gene3D" id="3.40.50.10490">
    <property type="entry name" value="Glucose-6-phosphate isomerase like protein, domain 1"/>
    <property type="match status" value="1"/>
</dbReference>
<gene>
    <name evidence="2" type="ORF">ATHL_03696</name>
    <name evidence="3" type="ORF">ATHL_03747</name>
    <name evidence="4" type="ORF">DEQ80_06345</name>
</gene>
<dbReference type="GO" id="GO:0097367">
    <property type="term" value="F:carbohydrate derivative binding"/>
    <property type="evidence" value="ECO:0007669"/>
    <property type="project" value="InterPro"/>
</dbReference>
<dbReference type="Proteomes" id="UP000253922">
    <property type="component" value="Unassembled WGS sequence"/>
</dbReference>
<dbReference type="Proteomes" id="UP000264141">
    <property type="component" value="Unassembled WGS sequence"/>
</dbReference>
<feature type="domain" description="SIS" evidence="1">
    <location>
        <begin position="26"/>
        <end position="188"/>
    </location>
</feature>
<dbReference type="PANTHER" id="PTHR30390">
    <property type="entry name" value="SEDOHEPTULOSE 7-PHOSPHATE ISOMERASE / DNAA INITIATOR-ASSOCIATING FACTOR FOR REPLICATION INITIATION"/>
    <property type="match status" value="1"/>
</dbReference>
<dbReference type="RefSeq" id="WP_062196582.1">
    <property type="nucleotide sequence ID" value="NZ_DF967970.1"/>
</dbReference>
<reference evidence="5" key="2">
    <citation type="submission" date="2015-07" db="EMBL/GenBank/DDBJ databases">
        <title>Draft Genome Sequences of Anaerolinea thermolimosa IMO-1, Bellilinea caldifistulae GOMI-1, Leptolinea tardivitalis YMTK-2, Levilinea saccharolytica KIBI-1,Longilinea arvoryzae KOME-1, Previously Described as Members of the Anaerolineaceae (Chloroflexi).</title>
        <authorList>
            <person name="Sekiguchi Y."/>
            <person name="Ohashi A."/>
            <person name="Matsuura N."/>
            <person name="Tourlousse M.D."/>
        </authorList>
    </citation>
    <scope>NUCLEOTIDE SEQUENCE [LARGE SCALE GENOMIC DNA]</scope>
    <source>
        <strain evidence="5">IMO-1</strain>
    </source>
</reference>
<proteinExistence type="predicted"/>
<dbReference type="EMBL" id="DF967970">
    <property type="protein sequence ID" value="GAP08837.1"/>
    <property type="molecule type" value="Genomic_DNA"/>
</dbReference>
<evidence type="ECO:0000313" key="6">
    <source>
        <dbReference type="Proteomes" id="UP000264141"/>
    </source>
</evidence>
<evidence type="ECO:0000313" key="4">
    <source>
        <dbReference type="EMBL" id="HCE17461.1"/>
    </source>
</evidence>
<dbReference type="EMBL" id="DF967970">
    <property type="protein sequence ID" value="GAP08787.1"/>
    <property type="molecule type" value="Genomic_DNA"/>
</dbReference>
<dbReference type="Pfam" id="PF13580">
    <property type="entry name" value="SIS_2"/>
    <property type="match status" value="1"/>
</dbReference>
<dbReference type="GO" id="GO:1901135">
    <property type="term" value="P:carbohydrate derivative metabolic process"/>
    <property type="evidence" value="ECO:0007669"/>
    <property type="project" value="InterPro"/>
</dbReference>
<evidence type="ECO:0000313" key="2">
    <source>
        <dbReference type="EMBL" id="GAP08787.1"/>
    </source>
</evidence>
<dbReference type="PANTHER" id="PTHR30390:SF8">
    <property type="entry name" value="SUGAR ISOMERASE (SIS)"/>
    <property type="match status" value="1"/>
</dbReference>
<dbReference type="EMBL" id="DPBP01000026">
    <property type="protein sequence ID" value="HCE17461.1"/>
    <property type="molecule type" value="Genomic_DNA"/>
</dbReference>
<dbReference type="Pfam" id="PF13185">
    <property type="entry name" value="GAF_2"/>
    <property type="match status" value="1"/>
</dbReference>
<dbReference type="InterPro" id="IPR003018">
    <property type="entry name" value="GAF"/>
</dbReference>
<dbReference type="CDD" id="cd05006">
    <property type="entry name" value="SIS_GmhA"/>
    <property type="match status" value="1"/>
</dbReference>
<dbReference type="SUPFAM" id="SSF53697">
    <property type="entry name" value="SIS domain"/>
    <property type="match status" value="1"/>
</dbReference>
<name>A0A0M8JPX8_9CHLR</name>
<evidence type="ECO:0000259" key="1">
    <source>
        <dbReference type="PROSITE" id="PS51464"/>
    </source>
</evidence>
<dbReference type="InterPro" id="IPR001347">
    <property type="entry name" value="SIS_dom"/>
</dbReference>
<dbReference type="InterPro" id="IPR046348">
    <property type="entry name" value="SIS_dom_sf"/>
</dbReference>
<evidence type="ECO:0000313" key="3">
    <source>
        <dbReference type="EMBL" id="GAP08837.1"/>
    </source>
</evidence>
<dbReference type="SUPFAM" id="SSF55781">
    <property type="entry name" value="GAF domain-like"/>
    <property type="match status" value="1"/>
</dbReference>
<reference evidence="4 6" key="3">
    <citation type="journal article" date="2018" name="Nat. Biotechnol.">
        <title>A standardized bacterial taxonomy based on genome phylogeny substantially revises the tree of life.</title>
        <authorList>
            <person name="Parks D.H."/>
            <person name="Chuvochina M."/>
            <person name="Waite D.W."/>
            <person name="Rinke C."/>
            <person name="Skarshewski A."/>
            <person name="Chaumeil P.A."/>
            <person name="Hugenholtz P."/>
        </authorList>
    </citation>
    <scope>NUCLEOTIDE SEQUENCE [LARGE SCALE GENOMIC DNA]</scope>
    <source>
        <strain evidence="4">UBA8781</strain>
    </source>
</reference>
<keyword evidence="2" id="KW-0413">Isomerase</keyword>
<sequence>MDNIRKYINDLHQTLDLIPMTAIQEMVDVLVRARLHDHQVFVMGNGGSATTASHFVCDLAKNTRVSGLPHFRVIGLTDNVASITAYANDEGYEMIFSQQLAGLVREDDVVIAISASGNSPNVLKAVELANMANAFTIGLTGFNGGKLGGMVKLHVHVPSNRIEQVEDIHLMIEHMVISTIREMTQSKPFIEQLAALFGASNRLAASRVDSRPIRNTYDLLNAISQEMNNYTEVYDLLQRILQLTVESIGATSGSFLVVDENGNITDGILAYAGKVQPGIKQQLVDVFKEGLAGWVIKNQASALVPDTQNDPRWLPRAWEIGRHGSRSVISVPLIARNRVTGVLTLARNDTSQFTEDDLSLLTTVAVFLTFQIFNRQR</sequence>
<evidence type="ECO:0000313" key="5">
    <source>
        <dbReference type="Proteomes" id="UP000253922"/>
    </source>
</evidence>
<dbReference type="GO" id="GO:0016853">
    <property type="term" value="F:isomerase activity"/>
    <property type="evidence" value="ECO:0007669"/>
    <property type="project" value="UniProtKB-KW"/>
</dbReference>
<organism evidence="4 6">
    <name type="scientific">Anaerolinea thermolimosa</name>
    <dbReference type="NCBI Taxonomy" id="229919"/>
    <lineage>
        <taxon>Bacteria</taxon>
        <taxon>Bacillati</taxon>
        <taxon>Chloroflexota</taxon>
        <taxon>Anaerolineae</taxon>
        <taxon>Anaerolineales</taxon>
        <taxon>Anaerolineaceae</taxon>
        <taxon>Anaerolinea</taxon>
    </lineage>
</organism>
<dbReference type="Gene3D" id="3.30.450.40">
    <property type="match status" value="1"/>
</dbReference>
<reference evidence="2" key="1">
    <citation type="journal article" date="2015" name="Genome Announc.">
        <title>Draft Genome Sequences of Anaerolinea thermolimosa IMO-1, Bellilinea caldifistulae GOMI-1, Leptolinea tardivitalis YMTK-2, Levilinea saccharolytica KIBI-1, Longilinea arvoryzae KOME-1, Previously Described as Members of the Class Anaerolineae (Chloroflexi).</title>
        <authorList>
            <person name="Matsuura N."/>
            <person name="Tourlousse M.D."/>
            <person name="Ohashi A."/>
            <person name="Hugenholtz P."/>
            <person name="Sekiguchi Y."/>
        </authorList>
    </citation>
    <scope>NUCLEOTIDE SEQUENCE</scope>
    <source>
        <strain evidence="2">IMO-1</strain>
    </source>
</reference>
<dbReference type="AlphaFoldDB" id="A0A0M8JPX8"/>
<dbReference type="PROSITE" id="PS51464">
    <property type="entry name" value="SIS"/>
    <property type="match status" value="1"/>
</dbReference>
<dbReference type="InterPro" id="IPR050099">
    <property type="entry name" value="SIS_GmhA/DiaA_subfam"/>
</dbReference>
<dbReference type="OrthoDB" id="9781311at2"/>
<dbReference type="SMART" id="SM00065">
    <property type="entry name" value="GAF"/>
    <property type="match status" value="1"/>
</dbReference>
<dbReference type="InterPro" id="IPR035461">
    <property type="entry name" value="GmhA/DiaA"/>
</dbReference>
<protein>
    <submittedName>
        <fullName evidence="2">Phosphoheptose isomerase</fullName>
    </submittedName>
    <submittedName>
        <fullName evidence="4">SIS domain-containing protein</fullName>
    </submittedName>
</protein>
<keyword evidence="5" id="KW-1185">Reference proteome</keyword>
<accession>A0A0M8JPX8</accession>
<dbReference type="InterPro" id="IPR029016">
    <property type="entry name" value="GAF-like_dom_sf"/>
</dbReference>